<organism evidence="2 3">
    <name type="scientific">Burkholderia pseudomallei</name>
    <name type="common">Pseudomonas pseudomallei</name>
    <dbReference type="NCBI Taxonomy" id="28450"/>
    <lineage>
        <taxon>Bacteria</taxon>
        <taxon>Pseudomonadati</taxon>
        <taxon>Pseudomonadota</taxon>
        <taxon>Betaproteobacteria</taxon>
        <taxon>Burkholderiales</taxon>
        <taxon>Burkholderiaceae</taxon>
        <taxon>Burkholderia</taxon>
        <taxon>pseudomallei group</taxon>
    </lineage>
</organism>
<feature type="region of interest" description="Disordered" evidence="1">
    <location>
        <begin position="91"/>
        <end position="128"/>
    </location>
</feature>
<accession>A0AAX0U5I9</accession>
<evidence type="ECO:0000313" key="2">
    <source>
        <dbReference type="EMBL" id="PJO63687.1"/>
    </source>
</evidence>
<name>A0AAX0U5I9_BURPE</name>
<evidence type="ECO:0000313" key="3">
    <source>
        <dbReference type="Proteomes" id="UP000231878"/>
    </source>
</evidence>
<sequence length="128" mass="14185">MGRLLSPCRRRRPVLAPPRRQQEVQSRAAGEASIASPRMGRMAHGAWRVARHTPHAVGRISQVARGMSHIAHRRLRASTTHRLAARFACGTSTARNRSHQYSEVLTRTPPTRHATPRAPWPAPADGGR</sequence>
<feature type="region of interest" description="Disordered" evidence="1">
    <location>
        <begin position="1"/>
        <end position="39"/>
    </location>
</feature>
<dbReference type="Proteomes" id="UP000231878">
    <property type="component" value="Unassembled WGS sequence"/>
</dbReference>
<feature type="compositionally biased region" description="Polar residues" evidence="1">
    <location>
        <begin position="91"/>
        <end position="105"/>
    </location>
</feature>
<comment type="caution">
    <text evidence="2">The sequence shown here is derived from an EMBL/GenBank/DDBJ whole genome shotgun (WGS) entry which is preliminary data.</text>
</comment>
<dbReference type="AlphaFoldDB" id="A0AAX0U5I9"/>
<evidence type="ECO:0000256" key="1">
    <source>
        <dbReference type="SAM" id="MobiDB-lite"/>
    </source>
</evidence>
<protein>
    <submittedName>
        <fullName evidence="2">Uncharacterized protein</fullName>
    </submittedName>
</protein>
<feature type="compositionally biased region" description="Low complexity" evidence="1">
    <location>
        <begin position="106"/>
        <end position="117"/>
    </location>
</feature>
<reference evidence="2 3" key="1">
    <citation type="submission" date="2017-11" db="EMBL/GenBank/DDBJ databases">
        <title>Molecular characterization of Burkholderia pseudomallei and closely related isolates from Vietnam.</title>
        <authorList>
            <person name="Ustinov D.V."/>
            <person name="Antonov A.S."/>
            <person name="Avdusheva E.F."/>
            <person name="Shpak I.M."/>
            <person name="Zakharova I.B."/>
            <person name="Thi L.A."/>
            <person name="Teteryatnikova N."/>
            <person name="Lopasteyskaya Y.A."/>
            <person name="Kuzyutina J.A."/>
            <person name="Ngo T.N."/>
            <person name="Victorov D.V."/>
        </authorList>
    </citation>
    <scope>NUCLEOTIDE SEQUENCE [LARGE SCALE GENOMIC DNA]</scope>
    <source>
        <strain evidence="2 3">V1512</strain>
    </source>
</reference>
<dbReference type="EMBL" id="PHRB01000029">
    <property type="protein sequence ID" value="PJO63687.1"/>
    <property type="molecule type" value="Genomic_DNA"/>
</dbReference>
<gene>
    <name evidence="2" type="ORF">CWD88_24555</name>
</gene>
<proteinExistence type="predicted"/>